<dbReference type="NCBIfam" id="TIGR00005">
    <property type="entry name" value="rluA_subfam"/>
    <property type="match status" value="1"/>
</dbReference>
<dbReference type="GO" id="GO:0003723">
    <property type="term" value="F:RNA binding"/>
    <property type="evidence" value="ECO:0007669"/>
    <property type="project" value="UniProtKB-KW"/>
</dbReference>
<evidence type="ECO:0000313" key="9">
    <source>
        <dbReference type="Proteomes" id="UP000317371"/>
    </source>
</evidence>
<evidence type="ECO:0000256" key="1">
    <source>
        <dbReference type="ARBA" id="ARBA00000073"/>
    </source>
</evidence>
<dbReference type="PANTHER" id="PTHR21600:SF44">
    <property type="entry name" value="RIBOSOMAL LARGE SUBUNIT PSEUDOURIDINE SYNTHASE D"/>
    <property type="match status" value="1"/>
</dbReference>
<comment type="catalytic activity">
    <reaction evidence="1 6">
        <text>a uridine in RNA = a pseudouridine in RNA</text>
        <dbReference type="Rhea" id="RHEA:48348"/>
        <dbReference type="Rhea" id="RHEA-COMP:12068"/>
        <dbReference type="Rhea" id="RHEA-COMP:12069"/>
        <dbReference type="ChEBI" id="CHEBI:65314"/>
        <dbReference type="ChEBI" id="CHEBI:65315"/>
    </reaction>
</comment>
<dbReference type="EMBL" id="VIGC01000039">
    <property type="protein sequence ID" value="TQE93472.1"/>
    <property type="molecule type" value="Genomic_DNA"/>
</dbReference>
<dbReference type="InterPro" id="IPR050188">
    <property type="entry name" value="RluA_PseudoU_synthase"/>
</dbReference>
<proteinExistence type="inferred from homology"/>
<dbReference type="SMART" id="SM00363">
    <property type="entry name" value="S4"/>
    <property type="match status" value="1"/>
</dbReference>
<dbReference type="RefSeq" id="WP_141612174.1">
    <property type="nucleotide sequence ID" value="NZ_VIGC02000039.1"/>
</dbReference>
<evidence type="ECO:0000259" key="7">
    <source>
        <dbReference type="SMART" id="SM00363"/>
    </source>
</evidence>
<dbReference type="SUPFAM" id="SSF55120">
    <property type="entry name" value="Pseudouridine synthase"/>
    <property type="match status" value="1"/>
</dbReference>
<protein>
    <recommendedName>
        <fullName evidence="6">Pseudouridine synthase</fullName>
        <ecNumber evidence="6">5.4.99.-</ecNumber>
    </recommendedName>
</protein>
<dbReference type="PROSITE" id="PS50889">
    <property type="entry name" value="S4"/>
    <property type="match status" value="1"/>
</dbReference>
<dbReference type="AlphaFoldDB" id="A0A540V9R6"/>
<dbReference type="Pfam" id="PF00849">
    <property type="entry name" value="PseudoU_synth_2"/>
    <property type="match status" value="1"/>
</dbReference>
<sequence>MDDALAPGEEAAGAGKVIQLQVDHEGDGQRLDRWLAAQMPGHSRSEIQRWIKEGRVTVDGRAAKASQAVESGQVVQVQRLAELKPLEKLVPQALPLDIVYEDADLLAINKPAGLVVHPAPGHPDRTLVNAVLHHCPELQGIGDERRPGIVHRLDKDTSGLILVAKSLPALRALQKQFKERQVEKEYLALVEGVLDPPRGRIVAPIGRHPTHRKRQAVLPPDAFGQTAGREAITEYEVLGVYTAPVQDGSARGNFSLVRVHLHTGRTHQIRVHFAWRKHPIVGDTLYGYRKQRLPLDRMFLHAYRLKFRLPGNGQEIELRAELPPELQELLSQLEQAR</sequence>
<evidence type="ECO:0000256" key="5">
    <source>
        <dbReference type="PROSITE-ProRule" id="PRU00182"/>
    </source>
</evidence>
<evidence type="ECO:0000256" key="4">
    <source>
        <dbReference type="PIRSR" id="PIRSR606225-1"/>
    </source>
</evidence>
<dbReference type="EC" id="5.4.99.-" evidence="6"/>
<dbReference type="FunCoup" id="A0A540V9R6">
    <property type="interactions" value="538"/>
</dbReference>
<accession>A0A540V9R6</accession>
<feature type="active site" evidence="4">
    <location>
        <position position="154"/>
    </location>
</feature>
<dbReference type="PROSITE" id="PS01129">
    <property type="entry name" value="PSI_RLU"/>
    <property type="match status" value="1"/>
</dbReference>
<dbReference type="OrthoDB" id="9773999at2"/>
<gene>
    <name evidence="8" type="ORF">FKZ61_21220</name>
</gene>
<evidence type="ECO:0000256" key="6">
    <source>
        <dbReference type="RuleBase" id="RU362028"/>
    </source>
</evidence>
<dbReference type="InterPro" id="IPR006224">
    <property type="entry name" value="PsdUridine_synth_RluA-like_CS"/>
</dbReference>
<dbReference type="InterPro" id="IPR002942">
    <property type="entry name" value="S4_RNA-bd"/>
</dbReference>
<comment type="similarity">
    <text evidence="2 6">Belongs to the pseudouridine synthase RluA family.</text>
</comment>
<dbReference type="GO" id="GO:0120159">
    <property type="term" value="F:rRNA pseudouridine synthase activity"/>
    <property type="evidence" value="ECO:0007669"/>
    <property type="project" value="UniProtKB-ARBA"/>
</dbReference>
<dbReference type="CDD" id="cd00165">
    <property type="entry name" value="S4"/>
    <property type="match status" value="1"/>
</dbReference>
<dbReference type="CDD" id="cd02869">
    <property type="entry name" value="PseudoU_synth_RluA_like"/>
    <property type="match status" value="1"/>
</dbReference>
<dbReference type="InParanoid" id="A0A540V9R6"/>
<feature type="domain" description="RNA-binding S4" evidence="7">
    <location>
        <begin position="29"/>
        <end position="91"/>
    </location>
</feature>
<evidence type="ECO:0000256" key="2">
    <source>
        <dbReference type="ARBA" id="ARBA00010876"/>
    </source>
</evidence>
<dbReference type="SUPFAM" id="SSF55174">
    <property type="entry name" value="Alpha-L RNA-binding motif"/>
    <property type="match status" value="1"/>
</dbReference>
<reference evidence="8 9" key="1">
    <citation type="submission" date="2019-06" db="EMBL/GenBank/DDBJ databases">
        <title>Genome sequence of Litorilinea aerophila BAA-2444.</title>
        <authorList>
            <person name="Maclea K.S."/>
            <person name="Maurais E.G."/>
            <person name="Iannazzi L.C."/>
        </authorList>
    </citation>
    <scope>NUCLEOTIDE SEQUENCE [LARGE SCALE GENOMIC DNA]</scope>
    <source>
        <strain evidence="8 9">ATCC BAA-2444</strain>
    </source>
</reference>
<comment type="caution">
    <text evidence="8">The sequence shown here is derived from an EMBL/GenBank/DDBJ whole genome shotgun (WGS) entry which is preliminary data.</text>
</comment>
<evidence type="ECO:0000256" key="3">
    <source>
        <dbReference type="ARBA" id="ARBA00023235"/>
    </source>
</evidence>
<dbReference type="Gene3D" id="3.10.290.10">
    <property type="entry name" value="RNA-binding S4 domain"/>
    <property type="match status" value="1"/>
</dbReference>
<keyword evidence="5" id="KW-0694">RNA-binding</keyword>
<organism evidence="8 9">
    <name type="scientific">Litorilinea aerophila</name>
    <dbReference type="NCBI Taxonomy" id="1204385"/>
    <lineage>
        <taxon>Bacteria</taxon>
        <taxon>Bacillati</taxon>
        <taxon>Chloroflexota</taxon>
        <taxon>Caldilineae</taxon>
        <taxon>Caldilineales</taxon>
        <taxon>Caldilineaceae</taxon>
        <taxon>Litorilinea</taxon>
    </lineage>
</organism>
<evidence type="ECO:0000313" key="8">
    <source>
        <dbReference type="EMBL" id="TQE93472.1"/>
    </source>
</evidence>
<dbReference type="GO" id="GO:0000455">
    <property type="term" value="P:enzyme-directed rRNA pseudouridine synthesis"/>
    <property type="evidence" value="ECO:0007669"/>
    <property type="project" value="UniProtKB-ARBA"/>
</dbReference>
<dbReference type="PANTHER" id="PTHR21600">
    <property type="entry name" value="MITOCHONDRIAL RNA PSEUDOURIDINE SYNTHASE"/>
    <property type="match status" value="1"/>
</dbReference>
<dbReference type="Gene3D" id="3.30.2350.10">
    <property type="entry name" value="Pseudouridine synthase"/>
    <property type="match status" value="1"/>
</dbReference>
<keyword evidence="3 6" id="KW-0413">Isomerase</keyword>
<dbReference type="InterPro" id="IPR006145">
    <property type="entry name" value="PsdUridine_synth_RsuA/RluA"/>
</dbReference>
<comment type="function">
    <text evidence="6">Responsible for synthesis of pseudouridine from uracil.</text>
</comment>
<dbReference type="InterPro" id="IPR020103">
    <property type="entry name" value="PsdUridine_synth_cat_dom_sf"/>
</dbReference>
<keyword evidence="9" id="KW-1185">Reference proteome</keyword>
<name>A0A540V9R6_9CHLR</name>
<dbReference type="InterPro" id="IPR036986">
    <property type="entry name" value="S4_RNA-bd_sf"/>
</dbReference>
<dbReference type="Pfam" id="PF01479">
    <property type="entry name" value="S4"/>
    <property type="match status" value="1"/>
</dbReference>
<dbReference type="InterPro" id="IPR006225">
    <property type="entry name" value="PsdUridine_synth_RluC/D"/>
</dbReference>
<dbReference type="Proteomes" id="UP000317371">
    <property type="component" value="Unassembled WGS sequence"/>
</dbReference>